<evidence type="ECO:0000256" key="9">
    <source>
        <dbReference type="ARBA" id="ARBA00023204"/>
    </source>
</evidence>
<feature type="domain" description="Tudor-knot" evidence="22">
    <location>
        <begin position="29"/>
        <end position="117"/>
    </location>
</feature>
<feature type="region of interest" description="Disordered" evidence="21">
    <location>
        <begin position="1"/>
        <end position="22"/>
    </location>
</feature>
<reference evidence="23 24" key="1">
    <citation type="submission" date="2019-02" db="EMBL/GenBank/DDBJ databases">
        <title>Genome sequencing of the rare red list fungi Bondarzewia mesenterica.</title>
        <authorList>
            <person name="Buettner E."/>
            <person name="Kellner H."/>
        </authorList>
    </citation>
    <scope>NUCLEOTIDE SEQUENCE [LARGE SCALE GENOMIC DNA]</scope>
    <source>
        <strain evidence="23 24">DSM 108281</strain>
    </source>
</reference>
<evidence type="ECO:0000256" key="3">
    <source>
        <dbReference type="ARBA" id="ARBA00022255"/>
    </source>
</evidence>
<comment type="caution">
    <text evidence="23">The sequence shown here is derived from an EMBL/GenBank/DDBJ whole genome shotgun (WGS) entry which is preliminary data.</text>
</comment>
<organism evidence="23 24">
    <name type="scientific">Bondarzewia mesenterica</name>
    <dbReference type="NCBI Taxonomy" id="1095465"/>
    <lineage>
        <taxon>Eukaryota</taxon>
        <taxon>Fungi</taxon>
        <taxon>Dikarya</taxon>
        <taxon>Basidiomycota</taxon>
        <taxon>Agaricomycotina</taxon>
        <taxon>Agaricomycetes</taxon>
        <taxon>Russulales</taxon>
        <taxon>Bondarzewiaceae</taxon>
        <taxon>Bondarzewia</taxon>
    </lineage>
</organism>
<dbReference type="InterPro" id="IPR016181">
    <property type="entry name" value="Acyl_CoA_acyltransferase"/>
</dbReference>
<dbReference type="SUPFAM" id="SSF55729">
    <property type="entry name" value="Acyl-CoA N-acyltransferases (Nat)"/>
    <property type="match status" value="1"/>
</dbReference>
<keyword evidence="9" id="KW-0234">DNA repair</keyword>
<dbReference type="AlphaFoldDB" id="A0A4S4L5E2"/>
<evidence type="ECO:0000256" key="16">
    <source>
        <dbReference type="ARBA" id="ARBA00048940"/>
    </source>
</evidence>
<keyword evidence="7" id="KW-0010">Activator</keyword>
<evidence type="ECO:0000256" key="2">
    <source>
        <dbReference type="ARBA" id="ARBA00013184"/>
    </source>
</evidence>
<evidence type="ECO:0000256" key="19">
    <source>
        <dbReference type="ARBA" id="ARBA00076782"/>
    </source>
</evidence>
<dbReference type="InterPro" id="IPR036388">
    <property type="entry name" value="WH-like_DNA-bd_sf"/>
</dbReference>
<dbReference type="Pfam" id="PF11717">
    <property type="entry name" value="Tudor-knot"/>
    <property type="match status" value="1"/>
</dbReference>
<evidence type="ECO:0000256" key="10">
    <source>
        <dbReference type="ARBA" id="ARBA00031065"/>
    </source>
</evidence>
<evidence type="ECO:0000256" key="7">
    <source>
        <dbReference type="ARBA" id="ARBA00023159"/>
    </source>
</evidence>
<evidence type="ECO:0000256" key="8">
    <source>
        <dbReference type="ARBA" id="ARBA00023163"/>
    </source>
</evidence>
<feature type="region of interest" description="Disordered" evidence="21">
    <location>
        <begin position="199"/>
        <end position="226"/>
    </location>
</feature>
<evidence type="ECO:0000256" key="5">
    <source>
        <dbReference type="ARBA" id="ARBA00022763"/>
    </source>
</evidence>
<feature type="region of interest" description="Disordered" evidence="21">
    <location>
        <begin position="126"/>
        <end position="161"/>
    </location>
</feature>
<dbReference type="EC" id="2.3.1.48" evidence="2"/>
<keyword evidence="24" id="KW-1185">Reference proteome</keyword>
<name>A0A4S4L5E2_9AGAM</name>
<evidence type="ECO:0000256" key="18">
    <source>
        <dbReference type="ARBA" id="ARBA00075313"/>
    </source>
</evidence>
<protein>
    <recommendedName>
        <fullName evidence="3">Histone acetyltransferase ESA1</fullName>
        <ecNumber evidence="2">2.3.1.48</ecNumber>
    </recommendedName>
    <alternativeName>
        <fullName evidence="17">Histone acetyltransferase esa1</fullName>
    </alternativeName>
    <alternativeName>
        <fullName evidence="10 18">protein 2-hydroxyisobutyryltransferase ESA1</fullName>
    </alternativeName>
    <alternativeName>
        <fullName evidence="12 19">protein acetyltransferase ESA1</fullName>
    </alternativeName>
    <alternativeName>
        <fullName evidence="11 20">protein crotonyltransferase ESA1</fullName>
    </alternativeName>
</protein>
<evidence type="ECO:0000256" key="20">
    <source>
        <dbReference type="ARBA" id="ARBA00077673"/>
    </source>
</evidence>
<evidence type="ECO:0000256" key="1">
    <source>
        <dbReference type="ARBA" id="ARBA00010107"/>
    </source>
</evidence>
<accession>A0A4S4L5E2</accession>
<keyword evidence="4" id="KW-0808">Transferase</keyword>
<feature type="compositionally biased region" description="Basic and acidic residues" evidence="21">
    <location>
        <begin position="126"/>
        <end position="137"/>
    </location>
</feature>
<dbReference type="EMBL" id="SGPL01001101">
    <property type="protein sequence ID" value="THH04790.1"/>
    <property type="molecule type" value="Genomic_DNA"/>
</dbReference>
<evidence type="ECO:0000259" key="22">
    <source>
        <dbReference type="Pfam" id="PF11717"/>
    </source>
</evidence>
<dbReference type="InterPro" id="IPR016197">
    <property type="entry name" value="Chromo-like_dom_sf"/>
</dbReference>
<dbReference type="OrthoDB" id="787137at2759"/>
<evidence type="ECO:0000256" key="14">
    <source>
        <dbReference type="ARBA" id="ARBA00047752"/>
    </source>
</evidence>
<evidence type="ECO:0000256" key="13">
    <source>
        <dbReference type="ARBA" id="ARBA00047557"/>
    </source>
</evidence>
<comment type="catalytic activity">
    <reaction evidence="16">
        <text>L-lysyl-[histone] + acetyl-CoA = N(6)-acetyl-L-lysyl-[histone] + CoA + H(+)</text>
        <dbReference type="Rhea" id="RHEA:21992"/>
        <dbReference type="Rhea" id="RHEA-COMP:9845"/>
        <dbReference type="Rhea" id="RHEA-COMP:11338"/>
        <dbReference type="ChEBI" id="CHEBI:15378"/>
        <dbReference type="ChEBI" id="CHEBI:29969"/>
        <dbReference type="ChEBI" id="CHEBI:57287"/>
        <dbReference type="ChEBI" id="CHEBI:57288"/>
        <dbReference type="ChEBI" id="CHEBI:61930"/>
        <dbReference type="EC" id="2.3.1.48"/>
    </reaction>
    <physiologicalReaction direction="left-to-right" evidence="16">
        <dbReference type="Rhea" id="RHEA:21993"/>
    </physiologicalReaction>
</comment>
<evidence type="ECO:0000256" key="12">
    <source>
        <dbReference type="ARBA" id="ARBA00031553"/>
    </source>
</evidence>
<dbReference type="InterPro" id="IPR050603">
    <property type="entry name" value="MYST_HAT"/>
</dbReference>
<dbReference type="GO" id="GO:0035267">
    <property type="term" value="C:NuA4 histone acetyltransferase complex"/>
    <property type="evidence" value="ECO:0007669"/>
    <property type="project" value="UniProtKB-ARBA"/>
</dbReference>
<dbReference type="GO" id="GO:0003682">
    <property type="term" value="F:chromatin binding"/>
    <property type="evidence" value="ECO:0007669"/>
    <property type="project" value="TreeGrafter"/>
</dbReference>
<feature type="region of interest" description="Disordered" evidence="21">
    <location>
        <begin position="68"/>
        <end position="88"/>
    </location>
</feature>
<evidence type="ECO:0000256" key="4">
    <source>
        <dbReference type="ARBA" id="ARBA00022679"/>
    </source>
</evidence>
<dbReference type="GO" id="GO:0003712">
    <property type="term" value="F:transcription coregulator activity"/>
    <property type="evidence" value="ECO:0007669"/>
    <property type="project" value="TreeGrafter"/>
</dbReference>
<evidence type="ECO:0000256" key="11">
    <source>
        <dbReference type="ARBA" id="ARBA00031133"/>
    </source>
</evidence>
<keyword evidence="6" id="KW-0805">Transcription regulation</keyword>
<evidence type="ECO:0000256" key="15">
    <source>
        <dbReference type="ARBA" id="ARBA00047787"/>
    </source>
</evidence>
<sequence>MAPSGLSRDEGSQDPPLITPGGSYNIQTISVGCKIYAKRWNPDISAPEERLAEILSIRDKLISPYLRRQPSTASASSSTSTPPELFPPNPDLDKYDFFIHWDTFNKRLDEWIPGSRLVLSRDLEWPRQKKEKKEKEKVGKKHGGTPSPTTKRVGKMPRGKENELLRRATLNNAIAGQAMGKASQEASLHPLLCRAPRVHHRSAEHRTMEQKRKRRRKMKMRTRKGCRTRWTSIADADADANADETPSVVFVLLRGGNREVAHERVRDNAYWLEKIVKVVLAAGGEISVDEIAQVISIIHADVMNTCTSLKLFKHYTGQHVVCLSDAVLERYEKAKAKRKLRIQKECLKWRPPTFTRDQRRFGW</sequence>
<evidence type="ECO:0000313" key="24">
    <source>
        <dbReference type="Proteomes" id="UP000310158"/>
    </source>
</evidence>
<evidence type="ECO:0000256" key="17">
    <source>
        <dbReference type="ARBA" id="ARBA00074445"/>
    </source>
</evidence>
<dbReference type="GO" id="GO:0006357">
    <property type="term" value="P:regulation of transcription by RNA polymerase II"/>
    <property type="evidence" value="ECO:0007669"/>
    <property type="project" value="TreeGrafter"/>
</dbReference>
<comment type="catalytic activity">
    <reaction evidence="14">
        <text>(2E)-butenoyl-CoA + L-lysyl-[protein] = N(6)-(2E)-butenoyl-L-lysyl-[protein] + CoA + H(+)</text>
        <dbReference type="Rhea" id="RHEA:53908"/>
        <dbReference type="Rhea" id="RHEA-COMP:9752"/>
        <dbReference type="Rhea" id="RHEA-COMP:13707"/>
        <dbReference type="ChEBI" id="CHEBI:15378"/>
        <dbReference type="ChEBI" id="CHEBI:29969"/>
        <dbReference type="ChEBI" id="CHEBI:57287"/>
        <dbReference type="ChEBI" id="CHEBI:57332"/>
        <dbReference type="ChEBI" id="CHEBI:137954"/>
    </reaction>
    <physiologicalReaction direction="left-to-right" evidence="14">
        <dbReference type="Rhea" id="RHEA:53909"/>
    </physiologicalReaction>
</comment>
<keyword evidence="8" id="KW-0804">Transcription</keyword>
<evidence type="ECO:0000256" key="6">
    <source>
        <dbReference type="ARBA" id="ARBA00023015"/>
    </source>
</evidence>
<dbReference type="GO" id="GO:0006281">
    <property type="term" value="P:DNA repair"/>
    <property type="evidence" value="ECO:0007669"/>
    <property type="project" value="UniProtKB-KW"/>
</dbReference>
<comment type="similarity">
    <text evidence="1">Belongs to the MYST (SAS/MOZ) family.</text>
</comment>
<dbReference type="InterPro" id="IPR025995">
    <property type="entry name" value="Tudor-knot"/>
</dbReference>
<dbReference type="SUPFAM" id="SSF54160">
    <property type="entry name" value="Chromo domain-like"/>
    <property type="match status" value="1"/>
</dbReference>
<dbReference type="Gene3D" id="1.10.10.10">
    <property type="entry name" value="Winged helix-like DNA-binding domain superfamily/Winged helix DNA-binding domain"/>
    <property type="match status" value="1"/>
</dbReference>
<feature type="compositionally biased region" description="Basic residues" evidence="21">
    <location>
        <begin position="211"/>
        <end position="226"/>
    </location>
</feature>
<dbReference type="GO" id="GO:0005634">
    <property type="term" value="C:nucleus"/>
    <property type="evidence" value="ECO:0007669"/>
    <property type="project" value="TreeGrafter"/>
</dbReference>
<feature type="compositionally biased region" description="Low complexity" evidence="21">
    <location>
        <begin position="70"/>
        <end position="83"/>
    </location>
</feature>
<dbReference type="FunFam" id="1.10.10.10:FF:000526">
    <property type="entry name" value="Histone acetyltransferase"/>
    <property type="match status" value="1"/>
</dbReference>
<evidence type="ECO:0000256" key="21">
    <source>
        <dbReference type="SAM" id="MobiDB-lite"/>
    </source>
</evidence>
<dbReference type="Gene3D" id="2.30.30.140">
    <property type="match status" value="1"/>
</dbReference>
<proteinExistence type="inferred from homology"/>
<dbReference type="PANTHER" id="PTHR10615:SF218">
    <property type="entry name" value="HISTONE ACETYLTRANSFERASE ESA1"/>
    <property type="match status" value="1"/>
</dbReference>
<evidence type="ECO:0000313" key="23">
    <source>
        <dbReference type="EMBL" id="THH04790.1"/>
    </source>
</evidence>
<comment type="catalytic activity">
    <reaction evidence="15">
        <text>L-lysyl-[protein] + acetyl-CoA = N(6)-acetyl-L-lysyl-[protein] + CoA + H(+)</text>
        <dbReference type="Rhea" id="RHEA:45948"/>
        <dbReference type="Rhea" id="RHEA-COMP:9752"/>
        <dbReference type="Rhea" id="RHEA-COMP:10731"/>
        <dbReference type="ChEBI" id="CHEBI:15378"/>
        <dbReference type="ChEBI" id="CHEBI:29969"/>
        <dbReference type="ChEBI" id="CHEBI:57287"/>
        <dbReference type="ChEBI" id="CHEBI:57288"/>
        <dbReference type="ChEBI" id="CHEBI:61930"/>
    </reaction>
    <physiologicalReaction direction="left-to-right" evidence="15">
        <dbReference type="Rhea" id="RHEA:45949"/>
    </physiologicalReaction>
</comment>
<dbReference type="GO" id="GO:0010485">
    <property type="term" value="F:histone H4 acetyltransferase activity"/>
    <property type="evidence" value="ECO:0007669"/>
    <property type="project" value="UniProtKB-ARBA"/>
</dbReference>
<dbReference type="PANTHER" id="PTHR10615">
    <property type="entry name" value="HISTONE ACETYLTRANSFERASE"/>
    <property type="match status" value="1"/>
</dbReference>
<gene>
    <name evidence="23" type="ORF">EW146_g10081</name>
</gene>
<keyword evidence="5" id="KW-0227">DNA damage</keyword>
<dbReference type="Proteomes" id="UP000310158">
    <property type="component" value="Unassembled WGS sequence"/>
</dbReference>
<comment type="catalytic activity">
    <reaction evidence="13">
        <text>2-hydroxyisobutanoyl-CoA + L-lysyl-[protein] = N(6)-(2-hydroxyisobutanoyl)-L-lysyl-[protein] + CoA + H(+)</text>
        <dbReference type="Rhea" id="RHEA:24180"/>
        <dbReference type="Rhea" id="RHEA-COMP:9752"/>
        <dbReference type="Rhea" id="RHEA-COMP:15921"/>
        <dbReference type="ChEBI" id="CHEBI:15378"/>
        <dbReference type="ChEBI" id="CHEBI:29969"/>
        <dbReference type="ChEBI" id="CHEBI:57287"/>
        <dbReference type="ChEBI" id="CHEBI:131780"/>
        <dbReference type="ChEBI" id="CHEBI:144968"/>
    </reaction>
    <physiologicalReaction direction="left-to-right" evidence="13">
        <dbReference type="Rhea" id="RHEA:24181"/>
    </physiologicalReaction>
</comment>